<organism evidence="2 3">
    <name type="scientific">Enhydrobacter aerosaccus</name>
    <dbReference type="NCBI Taxonomy" id="225324"/>
    <lineage>
        <taxon>Bacteria</taxon>
        <taxon>Pseudomonadati</taxon>
        <taxon>Pseudomonadota</taxon>
        <taxon>Alphaproteobacteria</taxon>
        <taxon>Hyphomicrobiales</taxon>
        <taxon>Enhydrobacter</taxon>
    </lineage>
</organism>
<evidence type="ECO:0000259" key="1">
    <source>
        <dbReference type="Pfam" id="PF14216"/>
    </source>
</evidence>
<accession>A0A1T4JSZ1</accession>
<dbReference type="OrthoDB" id="3483205at2"/>
<dbReference type="EMBL" id="FUWJ01000001">
    <property type="protein sequence ID" value="SJZ33224.1"/>
    <property type="molecule type" value="Genomic_DNA"/>
</dbReference>
<dbReference type="AlphaFoldDB" id="A0A1T4JSZ1"/>
<dbReference type="Proteomes" id="UP000190092">
    <property type="component" value="Unassembled WGS sequence"/>
</dbReference>
<reference evidence="3" key="1">
    <citation type="submission" date="2017-02" db="EMBL/GenBank/DDBJ databases">
        <authorList>
            <person name="Varghese N."/>
            <person name="Submissions S."/>
        </authorList>
    </citation>
    <scope>NUCLEOTIDE SEQUENCE [LARGE SCALE GENOMIC DNA]</scope>
    <source>
        <strain evidence="3">ATCC 27094</strain>
    </source>
</reference>
<evidence type="ECO:0000313" key="2">
    <source>
        <dbReference type="EMBL" id="SJZ33224.1"/>
    </source>
</evidence>
<name>A0A1T4JSZ1_9HYPH</name>
<dbReference type="Pfam" id="PF14216">
    <property type="entry name" value="DUF4326"/>
    <property type="match status" value="1"/>
</dbReference>
<evidence type="ECO:0000313" key="3">
    <source>
        <dbReference type="Proteomes" id="UP000190092"/>
    </source>
</evidence>
<sequence>MRPQRIQLSRRPGWRKPANTVVVARPSRWGNPFRADEAHGYTIKEAVEDYRLWLLGKGHSPTACPGPPPPLDEIRRALWGKNLACWCRPGTACHADILLEIANG</sequence>
<dbReference type="InterPro" id="IPR025475">
    <property type="entry name" value="DUF4326"/>
</dbReference>
<gene>
    <name evidence="2" type="ORF">SAMN02745126_00427</name>
</gene>
<proteinExistence type="predicted"/>
<dbReference type="RefSeq" id="WP_085932165.1">
    <property type="nucleotide sequence ID" value="NZ_FUWJ01000001.1"/>
</dbReference>
<dbReference type="STRING" id="225324.SAMN02745126_00427"/>
<keyword evidence="3" id="KW-1185">Reference proteome</keyword>
<protein>
    <recommendedName>
        <fullName evidence="1">DUF4326 domain-containing protein</fullName>
    </recommendedName>
</protein>
<feature type="domain" description="DUF4326" evidence="1">
    <location>
        <begin position="10"/>
        <end position="100"/>
    </location>
</feature>